<dbReference type="InterPro" id="IPR006121">
    <property type="entry name" value="HMA_dom"/>
</dbReference>
<dbReference type="GO" id="GO:0046872">
    <property type="term" value="F:metal ion binding"/>
    <property type="evidence" value="ECO:0007669"/>
    <property type="project" value="InterPro"/>
</dbReference>
<dbReference type="InterPro" id="IPR036163">
    <property type="entry name" value="HMA_dom_sf"/>
</dbReference>
<dbReference type="PROSITE" id="PS50846">
    <property type="entry name" value="HMA_2"/>
    <property type="match status" value="1"/>
</dbReference>
<dbReference type="Gene3D" id="3.30.70.100">
    <property type="match status" value="1"/>
</dbReference>
<protein>
    <recommendedName>
        <fullName evidence="1">HMA domain-containing protein</fullName>
    </recommendedName>
</protein>
<dbReference type="EMBL" id="LAZR01000172">
    <property type="protein sequence ID" value="KKN84358.1"/>
    <property type="molecule type" value="Genomic_DNA"/>
</dbReference>
<comment type="caution">
    <text evidence="2">The sequence shown here is derived from an EMBL/GenBank/DDBJ whole genome shotgun (WGS) entry which is preliminary data.</text>
</comment>
<dbReference type="AlphaFoldDB" id="A0A0F9WZ81"/>
<dbReference type="SUPFAM" id="SSF55008">
    <property type="entry name" value="HMA, heavy metal-associated domain"/>
    <property type="match status" value="1"/>
</dbReference>
<reference evidence="2" key="1">
    <citation type="journal article" date="2015" name="Nature">
        <title>Complex archaea that bridge the gap between prokaryotes and eukaryotes.</title>
        <authorList>
            <person name="Spang A."/>
            <person name="Saw J.H."/>
            <person name="Jorgensen S.L."/>
            <person name="Zaremba-Niedzwiedzka K."/>
            <person name="Martijn J."/>
            <person name="Lind A.E."/>
            <person name="van Eijk R."/>
            <person name="Schleper C."/>
            <person name="Guy L."/>
            <person name="Ettema T.J."/>
        </authorList>
    </citation>
    <scope>NUCLEOTIDE SEQUENCE</scope>
</reference>
<evidence type="ECO:0000259" key="1">
    <source>
        <dbReference type="PROSITE" id="PS50846"/>
    </source>
</evidence>
<gene>
    <name evidence="2" type="ORF">LCGC14_0290200</name>
</gene>
<proteinExistence type="predicted"/>
<organism evidence="2">
    <name type="scientific">marine sediment metagenome</name>
    <dbReference type="NCBI Taxonomy" id="412755"/>
    <lineage>
        <taxon>unclassified sequences</taxon>
        <taxon>metagenomes</taxon>
        <taxon>ecological metagenomes</taxon>
    </lineage>
</organism>
<feature type="domain" description="HMA" evidence="1">
    <location>
        <begin position="23"/>
        <end position="90"/>
    </location>
</feature>
<dbReference type="Pfam" id="PF00403">
    <property type="entry name" value="HMA"/>
    <property type="match status" value="1"/>
</dbReference>
<accession>A0A0F9WZ81</accession>
<sequence length="99" mass="11123">MKRFFKVITAVLVLVWNSFAAAETYVLSIEGFGCKLCAYNVQSRLKQLSAVKEVRASFEDSEAVVQTRDGTVLTEQKARNIVEGAGFKLKNYRQVLSEQ</sequence>
<name>A0A0F9WZ81_9ZZZZ</name>
<evidence type="ECO:0000313" key="2">
    <source>
        <dbReference type="EMBL" id="KKN84358.1"/>
    </source>
</evidence>
<dbReference type="CDD" id="cd00371">
    <property type="entry name" value="HMA"/>
    <property type="match status" value="1"/>
</dbReference>